<protein>
    <submittedName>
        <fullName evidence="1">Uncharacterized protein</fullName>
    </submittedName>
</protein>
<accession>D3GV13</accession>
<dbReference type="Proteomes" id="UP000001407">
    <property type="component" value="Chromosome"/>
</dbReference>
<dbReference type="AlphaFoldDB" id="D3GV13"/>
<dbReference type="KEGG" id="elo:EC042_4583"/>
<gene>
    <name evidence="1" type="ordered locus">EC042_4583</name>
</gene>
<reference evidence="1 2" key="1">
    <citation type="journal article" date="2010" name="PLoS ONE">
        <title>Complete genome sequence and comparative metabolic profiling of the prototypical enteroaggregative Escherichia coli strain 042.</title>
        <authorList>
            <person name="Chaudhuri R.R."/>
            <person name="Sebaihia M."/>
            <person name="Hobman J.L."/>
            <person name="Webber M.A."/>
            <person name="Leyton D.L."/>
            <person name="Goldberg M.D."/>
            <person name="Cunningham A.F."/>
            <person name="Scott-Tucker A."/>
            <person name="Ferguson P.R."/>
            <person name="Thomas C.M."/>
            <person name="Frankel G."/>
            <person name="Tang C.M."/>
            <person name="Dudley E.G."/>
            <person name="Roberts I.S."/>
            <person name="Rasko D.A."/>
            <person name="Pallen M.J."/>
            <person name="Parkhill J."/>
            <person name="Nataro J.P."/>
            <person name="Thomson N.R."/>
            <person name="Henderson I.R."/>
        </authorList>
    </citation>
    <scope>NUCLEOTIDE SEQUENCE [LARGE SCALE GENOMIC DNA]</scope>
    <source>
        <strain evidence="2">042 / EAEC</strain>
    </source>
</reference>
<sequence>MLLIPSRFVYYLTHLKKTDLFTVRKHNNHYNCRVRGVVCSYRLVKATVDDSPDKTFNAYYLPYVRIKITICGGPIHPIEKFLGIEYTNAEEFPLTFLKDNYHGALNLVQNRLLNRQENRINADEIIKILLATLRD</sequence>
<organism evidence="1 2">
    <name type="scientific">Escherichia coli O44:H18 (strain 042 / EAEC)</name>
    <dbReference type="NCBI Taxonomy" id="216592"/>
    <lineage>
        <taxon>Bacteria</taxon>
        <taxon>Pseudomonadati</taxon>
        <taxon>Pseudomonadota</taxon>
        <taxon>Gammaproteobacteria</taxon>
        <taxon>Enterobacterales</taxon>
        <taxon>Enterobacteriaceae</taxon>
        <taxon>Escherichia</taxon>
    </lineage>
</organism>
<dbReference type="EMBL" id="FN554766">
    <property type="protein sequence ID" value="CBG37408.1"/>
    <property type="molecule type" value="Genomic_DNA"/>
</dbReference>
<proteinExistence type="predicted"/>
<evidence type="ECO:0000313" key="2">
    <source>
        <dbReference type="Proteomes" id="UP000001407"/>
    </source>
</evidence>
<dbReference type="HOGENOM" id="CLU_1903373_0_0_6"/>
<name>D3GV13_ECO44</name>
<evidence type="ECO:0000313" key="1">
    <source>
        <dbReference type="EMBL" id="CBG37408.1"/>
    </source>
</evidence>